<dbReference type="AlphaFoldDB" id="A0A8T2BPN6"/>
<evidence type="ECO:0000313" key="3">
    <source>
        <dbReference type="Proteomes" id="UP000694251"/>
    </source>
</evidence>
<proteinExistence type="predicted"/>
<dbReference type="PANTHER" id="PTHR31111">
    <property type="entry name" value="BNAA05G37150D PROTEIN-RELATED"/>
    <property type="match status" value="1"/>
</dbReference>
<dbReference type="Proteomes" id="UP000694251">
    <property type="component" value="Chromosome 7"/>
</dbReference>
<dbReference type="NCBIfam" id="TIGR01640">
    <property type="entry name" value="F_box_assoc_1"/>
    <property type="match status" value="1"/>
</dbReference>
<comment type="caution">
    <text evidence="2">The sequence shown here is derived from an EMBL/GenBank/DDBJ whole genome shotgun (WGS) entry which is preliminary data.</text>
</comment>
<dbReference type="PANTHER" id="PTHR31111:SF125">
    <property type="entry name" value="F-BOX PROTEIN CPR30-LIKE"/>
    <property type="match status" value="1"/>
</dbReference>
<dbReference type="InterPro" id="IPR017451">
    <property type="entry name" value="F-box-assoc_interact_dom"/>
</dbReference>
<evidence type="ECO:0000259" key="1">
    <source>
        <dbReference type="Pfam" id="PF08268"/>
    </source>
</evidence>
<dbReference type="Pfam" id="PF08268">
    <property type="entry name" value="FBA_3"/>
    <property type="match status" value="1"/>
</dbReference>
<sequence length="427" mass="48815">MKTERQNVTEDLVVVTERNKRAKTSINGGESIPVDLTVEICSRLPAKSISRFRCVSKLRGSILRLPYFTELFLTRSLARPQLLFACRKDNHVFVFSSLQPQNLDDNNASIKIPTLMLFPYPYTSSLLAANYHMKIPYSAYSFERCRSVRGLIFLGDERSLNGVEHKVSVICNPSTGKSLTLPKLKTRKRIGVRSYFGYEPIEKQYKILSMTWGIYGTRGMDSEEHQVLTLGTREPWRMIECWIPHSVYYTYNNVCINGVLYYPAVNTSSKGFIIVSFDFRSETFRFVEDTDTSISSCYRPPLINYSGKLGSLGSAGFGDIGASCTSITLRVLEDAEKHEWSEHIYVLPAWWKNIFGGGYTYLRVVGVTRTNEIVLSFVFPSTPFYVFYYNTERNAIRRVEIQGLEGHSVYTFLDHVENVNMKLMDGL</sequence>
<protein>
    <submittedName>
        <fullName evidence="2">F-box associated domain type 3</fullName>
    </submittedName>
</protein>
<feature type="domain" description="F-box associated beta-propeller type 3" evidence="1">
    <location>
        <begin position="82"/>
        <end position="416"/>
    </location>
</feature>
<dbReference type="InterPro" id="IPR013187">
    <property type="entry name" value="F-box-assoc_dom_typ3"/>
</dbReference>
<name>A0A8T2BPN6_ARASU</name>
<accession>A0A8T2BPN6</accession>
<dbReference type="OrthoDB" id="687122at2759"/>
<gene>
    <name evidence="2" type="ORF">ISN44_As07g003160</name>
</gene>
<organism evidence="2 3">
    <name type="scientific">Arabidopsis suecica</name>
    <name type="common">Swedish thale-cress</name>
    <name type="synonym">Cardaminopsis suecica</name>
    <dbReference type="NCBI Taxonomy" id="45249"/>
    <lineage>
        <taxon>Eukaryota</taxon>
        <taxon>Viridiplantae</taxon>
        <taxon>Streptophyta</taxon>
        <taxon>Embryophyta</taxon>
        <taxon>Tracheophyta</taxon>
        <taxon>Spermatophyta</taxon>
        <taxon>Magnoliopsida</taxon>
        <taxon>eudicotyledons</taxon>
        <taxon>Gunneridae</taxon>
        <taxon>Pentapetalae</taxon>
        <taxon>rosids</taxon>
        <taxon>malvids</taxon>
        <taxon>Brassicales</taxon>
        <taxon>Brassicaceae</taxon>
        <taxon>Camelineae</taxon>
        <taxon>Arabidopsis</taxon>
    </lineage>
</organism>
<keyword evidence="3" id="KW-1185">Reference proteome</keyword>
<dbReference type="EMBL" id="JAEFBJ010000007">
    <property type="protein sequence ID" value="KAG7587956.1"/>
    <property type="molecule type" value="Genomic_DNA"/>
</dbReference>
<reference evidence="2 3" key="1">
    <citation type="submission" date="2020-12" db="EMBL/GenBank/DDBJ databases">
        <title>Concerted genomic and epigenomic changes stabilize Arabidopsis allopolyploids.</title>
        <authorList>
            <person name="Chen Z."/>
        </authorList>
    </citation>
    <scope>NUCLEOTIDE SEQUENCE [LARGE SCALE GENOMIC DNA]</scope>
    <source>
        <strain evidence="2">As9502</strain>
        <tissue evidence="2">Leaf</tissue>
    </source>
</reference>
<evidence type="ECO:0000313" key="2">
    <source>
        <dbReference type="EMBL" id="KAG7587956.1"/>
    </source>
</evidence>